<dbReference type="EMBL" id="JANBPU010000100">
    <property type="protein sequence ID" value="KAJ1916530.1"/>
    <property type="molecule type" value="Genomic_DNA"/>
</dbReference>
<dbReference type="OrthoDB" id="67317at2759"/>
<evidence type="ECO:0000256" key="2">
    <source>
        <dbReference type="ARBA" id="ARBA00022692"/>
    </source>
</evidence>
<feature type="transmembrane region" description="Helical" evidence="5">
    <location>
        <begin position="52"/>
        <end position="76"/>
    </location>
</feature>
<protein>
    <submittedName>
        <fullName evidence="6">Uncharacterized protein</fullName>
    </submittedName>
</protein>
<dbReference type="PANTHER" id="PTHR31733">
    <property type="entry name" value="RIBONUCLEASE KAPPA"/>
    <property type="match status" value="1"/>
</dbReference>
<evidence type="ECO:0000256" key="5">
    <source>
        <dbReference type="SAM" id="Phobius"/>
    </source>
</evidence>
<keyword evidence="4 5" id="KW-0472">Membrane</keyword>
<comment type="caution">
    <text evidence="6">The sequence shown here is derived from an EMBL/GenBank/DDBJ whole genome shotgun (WGS) entry which is preliminary data.</text>
</comment>
<evidence type="ECO:0000256" key="4">
    <source>
        <dbReference type="ARBA" id="ARBA00023136"/>
    </source>
</evidence>
<dbReference type="AlphaFoldDB" id="A0A9W8DNV5"/>
<dbReference type="InterPro" id="IPR056552">
    <property type="entry name" value="Ribonucl_Kappa"/>
</dbReference>
<proteinExistence type="predicted"/>
<evidence type="ECO:0000256" key="1">
    <source>
        <dbReference type="ARBA" id="ARBA00004141"/>
    </source>
</evidence>
<evidence type="ECO:0000256" key="3">
    <source>
        <dbReference type="ARBA" id="ARBA00022989"/>
    </source>
</evidence>
<feature type="transmembrane region" description="Helical" evidence="5">
    <location>
        <begin position="12"/>
        <end position="32"/>
    </location>
</feature>
<dbReference type="InterPro" id="IPR026770">
    <property type="entry name" value="RNase_K"/>
</dbReference>
<organism evidence="6 7">
    <name type="scientific">Mycoemilia scoparia</name>
    <dbReference type="NCBI Taxonomy" id="417184"/>
    <lineage>
        <taxon>Eukaryota</taxon>
        <taxon>Fungi</taxon>
        <taxon>Fungi incertae sedis</taxon>
        <taxon>Zoopagomycota</taxon>
        <taxon>Kickxellomycotina</taxon>
        <taxon>Kickxellomycetes</taxon>
        <taxon>Kickxellales</taxon>
        <taxon>Kickxellaceae</taxon>
        <taxon>Mycoemilia</taxon>
    </lineage>
</organism>
<reference evidence="6" key="1">
    <citation type="submission" date="2022-07" db="EMBL/GenBank/DDBJ databases">
        <title>Phylogenomic reconstructions and comparative analyses of Kickxellomycotina fungi.</title>
        <authorList>
            <person name="Reynolds N.K."/>
            <person name="Stajich J.E."/>
            <person name="Barry K."/>
            <person name="Grigoriev I.V."/>
            <person name="Crous P."/>
            <person name="Smith M.E."/>
        </authorList>
    </citation>
    <scope>NUCLEOTIDE SEQUENCE</scope>
    <source>
        <strain evidence="6">NBRC 100468</strain>
    </source>
</reference>
<evidence type="ECO:0000313" key="6">
    <source>
        <dbReference type="EMBL" id="KAJ1916530.1"/>
    </source>
</evidence>
<keyword evidence="3 5" id="KW-1133">Transmembrane helix</keyword>
<gene>
    <name evidence="6" type="ORF">H4219_003745</name>
</gene>
<keyword evidence="2 5" id="KW-0812">Transmembrane</keyword>
<sequence length="87" mass="9387">MGLALVSPGCAVCCQVFSVFGIVILLVMGAMFNAEVEEFTGSIHDPEHPKAVGRACYLAAGIYALFLVFCGCQSCVHNVSKRRQTRF</sequence>
<dbReference type="GO" id="GO:0004521">
    <property type="term" value="F:RNA endonuclease activity"/>
    <property type="evidence" value="ECO:0007669"/>
    <property type="project" value="InterPro"/>
</dbReference>
<evidence type="ECO:0000313" key="7">
    <source>
        <dbReference type="Proteomes" id="UP001150538"/>
    </source>
</evidence>
<dbReference type="Proteomes" id="UP001150538">
    <property type="component" value="Unassembled WGS sequence"/>
</dbReference>
<keyword evidence="7" id="KW-1185">Reference proteome</keyword>
<comment type="subcellular location">
    <subcellularLocation>
        <location evidence="1">Membrane</location>
        <topology evidence="1">Multi-pass membrane protein</topology>
    </subcellularLocation>
</comment>
<dbReference type="GO" id="GO:0016020">
    <property type="term" value="C:membrane"/>
    <property type="evidence" value="ECO:0007669"/>
    <property type="project" value="UniProtKB-SubCell"/>
</dbReference>
<dbReference type="Pfam" id="PF23489">
    <property type="entry name" value="V-ATPase_su_f"/>
    <property type="match status" value="1"/>
</dbReference>
<accession>A0A9W8DNV5</accession>
<name>A0A9W8DNV5_9FUNG</name>